<dbReference type="Ensembl" id="ENSPTET00000023721.1">
    <property type="protein sequence ID" value="ENSPTEP00000015956.1"/>
    <property type="gene ID" value="ENSPTEG00000017594.1"/>
</dbReference>
<sequence length="77" mass="8664">MTKIPDPFPTPLHRSHQGAGSGEEGGWGSRPLRFGHRHHILIWTKLGQRHPSPEVRAMPAGPTMEIQTPHQPAEWTF</sequence>
<dbReference type="AlphaFoldDB" id="A0A8C9H7Y2"/>
<evidence type="ECO:0000256" key="1">
    <source>
        <dbReference type="SAM" id="MobiDB-lite"/>
    </source>
</evidence>
<keyword evidence="3" id="KW-1185">Reference proteome</keyword>
<accession>A0A8C9H7Y2</accession>
<evidence type="ECO:0000313" key="3">
    <source>
        <dbReference type="Proteomes" id="UP000694416"/>
    </source>
</evidence>
<proteinExistence type="predicted"/>
<organism evidence="2 3">
    <name type="scientific">Piliocolobus tephrosceles</name>
    <name type="common">Ugandan red Colobus</name>
    <dbReference type="NCBI Taxonomy" id="591936"/>
    <lineage>
        <taxon>Eukaryota</taxon>
        <taxon>Metazoa</taxon>
        <taxon>Chordata</taxon>
        <taxon>Craniata</taxon>
        <taxon>Vertebrata</taxon>
        <taxon>Euteleostomi</taxon>
        <taxon>Mammalia</taxon>
        <taxon>Eutheria</taxon>
        <taxon>Euarchontoglires</taxon>
        <taxon>Primates</taxon>
        <taxon>Haplorrhini</taxon>
        <taxon>Catarrhini</taxon>
        <taxon>Cercopithecidae</taxon>
        <taxon>Colobinae</taxon>
        <taxon>Piliocolobus</taxon>
    </lineage>
</organism>
<reference evidence="2" key="1">
    <citation type="submission" date="2025-08" db="UniProtKB">
        <authorList>
            <consortium name="Ensembl"/>
        </authorList>
    </citation>
    <scope>IDENTIFICATION</scope>
</reference>
<feature type="region of interest" description="Disordered" evidence="1">
    <location>
        <begin position="49"/>
        <end position="77"/>
    </location>
</feature>
<reference evidence="2" key="2">
    <citation type="submission" date="2025-09" db="UniProtKB">
        <authorList>
            <consortium name="Ensembl"/>
        </authorList>
    </citation>
    <scope>IDENTIFICATION</scope>
</reference>
<feature type="region of interest" description="Disordered" evidence="1">
    <location>
        <begin position="1"/>
        <end position="31"/>
    </location>
</feature>
<name>A0A8C9H7Y2_9PRIM</name>
<dbReference type="Proteomes" id="UP000694416">
    <property type="component" value="Unplaced"/>
</dbReference>
<evidence type="ECO:0000313" key="2">
    <source>
        <dbReference type="Ensembl" id="ENSPTEP00000015956.1"/>
    </source>
</evidence>
<feature type="compositionally biased region" description="Gly residues" evidence="1">
    <location>
        <begin position="19"/>
        <end position="28"/>
    </location>
</feature>
<protein>
    <submittedName>
        <fullName evidence="2">Uncharacterized protein</fullName>
    </submittedName>
</protein>
<feature type="compositionally biased region" description="Pro residues" evidence="1">
    <location>
        <begin position="1"/>
        <end position="10"/>
    </location>
</feature>